<evidence type="ECO:0000256" key="11">
    <source>
        <dbReference type="ARBA" id="ARBA00022898"/>
    </source>
</evidence>
<comment type="catalytic activity">
    <reaction evidence="15">
        <text>L-leucine + 2-oxoglutarate = 4-methyl-2-oxopentanoate + L-glutamate</text>
        <dbReference type="Rhea" id="RHEA:18321"/>
        <dbReference type="ChEBI" id="CHEBI:16810"/>
        <dbReference type="ChEBI" id="CHEBI:17865"/>
        <dbReference type="ChEBI" id="CHEBI:29985"/>
        <dbReference type="ChEBI" id="CHEBI:57427"/>
        <dbReference type="EC" id="2.6.1.42"/>
    </reaction>
</comment>
<evidence type="ECO:0000313" key="17">
    <source>
        <dbReference type="EMBL" id="SFE78629.1"/>
    </source>
</evidence>
<dbReference type="SUPFAM" id="SSF56752">
    <property type="entry name" value="D-aminoacid aminotransferase-like PLP-dependent enzymes"/>
    <property type="match status" value="1"/>
</dbReference>
<dbReference type="NCBIfam" id="NF009897">
    <property type="entry name" value="PRK13357.1"/>
    <property type="match status" value="1"/>
</dbReference>
<dbReference type="UniPathway" id="UPA00049">
    <property type="reaction ID" value="UER00062"/>
</dbReference>
<evidence type="ECO:0000256" key="8">
    <source>
        <dbReference type="ARBA" id="ARBA00022576"/>
    </source>
</evidence>
<gene>
    <name evidence="17" type="ORF">SAMN03003324_01457</name>
</gene>
<accession>A0A1I2DDT6</accession>
<organism evidence="17 18">
    <name type="scientific">Pedobacter antarcticus</name>
    <dbReference type="NCBI Taxonomy" id="34086"/>
    <lineage>
        <taxon>Bacteria</taxon>
        <taxon>Pseudomonadati</taxon>
        <taxon>Bacteroidota</taxon>
        <taxon>Sphingobacteriia</taxon>
        <taxon>Sphingobacteriales</taxon>
        <taxon>Sphingobacteriaceae</taxon>
        <taxon>Pedobacter</taxon>
    </lineage>
</organism>
<dbReference type="Proteomes" id="UP000183129">
    <property type="component" value="Unassembled WGS sequence"/>
</dbReference>
<dbReference type="GO" id="GO:0009099">
    <property type="term" value="P:L-valine biosynthetic process"/>
    <property type="evidence" value="ECO:0007669"/>
    <property type="project" value="UniProtKB-UniPathway"/>
</dbReference>
<reference evidence="17 18" key="1">
    <citation type="submission" date="2016-10" db="EMBL/GenBank/DDBJ databases">
        <authorList>
            <person name="de Groot N.N."/>
        </authorList>
    </citation>
    <scope>NUCLEOTIDE SEQUENCE [LARGE SCALE GENOMIC DNA]</scope>
    <source>
        <strain evidence="17 18">ATCC 51969</strain>
    </source>
</reference>
<dbReference type="Pfam" id="PF01063">
    <property type="entry name" value="Aminotran_4"/>
    <property type="match status" value="1"/>
</dbReference>
<dbReference type="UniPathway" id="UPA00048">
    <property type="reaction ID" value="UER00073"/>
</dbReference>
<evidence type="ECO:0000313" key="18">
    <source>
        <dbReference type="Proteomes" id="UP000183129"/>
    </source>
</evidence>
<evidence type="ECO:0000256" key="2">
    <source>
        <dbReference type="ARBA" id="ARBA00003109"/>
    </source>
</evidence>
<dbReference type="Gene3D" id="3.30.470.10">
    <property type="match status" value="1"/>
</dbReference>
<dbReference type="PANTHER" id="PTHR11825">
    <property type="entry name" value="SUBGROUP IIII AMINOTRANSFERASE"/>
    <property type="match status" value="1"/>
</dbReference>
<comment type="pathway">
    <text evidence="4">Amino-acid biosynthesis; L-valine biosynthesis; L-valine from pyruvate: step 4/4.</text>
</comment>
<feature type="modified residue" description="N6-(pyridoxal phosphate)lysine" evidence="16">
    <location>
        <position position="211"/>
    </location>
</feature>
<dbReference type="Gene3D" id="3.20.10.10">
    <property type="entry name" value="D-amino Acid Aminotransferase, subunit A, domain 2"/>
    <property type="match status" value="1"/>
</dbReference>
<keyword evidence="8 17" id="KW-0032">Aminotransferase</keyword>
<evidence type="ECO:0000256" key="5">
    <source>
        <dbReference type="ARBA" id="ARBA00005072"/>
    </source>
</evidence>
<evidence type="ECO:0000256" key="15">
    <source>
        <dbReference type="ARBA" id="ARBA00049229"/>
    </source>
</evidence>
<dbReference type="GO" id="GO:0009098">
    <property type="term" value="P:L-leucine biosynthetic process"/>
    <property type="evidence" value="ECO:0007669"/>
    <property type="project" value="UniProtKB-UniPathway"/>
</dbReference>
<evidence type="ECO:0000256" key="13">
    <source>
        <dbReference type="ARBA" id="ARBA00048212"/>
    </source>
</evidence>
<dbReference type="STRING" id="34086.SAMN04488084_103126"/>
<keyword evidence="11" id="KW-0663">Pyridoxal phosphate</keyword>
<evidence type="ECO:0000256" key="3">
    <source>
        <dbReference type="ARBA" id="ARBA00004824"/>
    </source>
</evidence>
<name>A0A1I2DDT6_9SPHI</name>
<evidence type="ECO:0000256" key="6">
    <source>
        <dbReference type="ARBA" id="ARBA00009320"/>
    </source>
</evidence>
<keyword evidence="10 17" id="KW-0808">Transferase</keyword>
<dbReference type="InterPro" id="IPR043131">
    <property type="entry name" value="BCAT-like_N"/>
</dbReference>
<dbReference type="InterPro" id="IPR036038">
    <property type="entry name" value="Aminotransferase-like"/>
</dbReference>
<evidence type="ECO:0000256" key="16">
    <source>
        <dbReference type="PIRSR" id="PIRSR006468-1"/>
    </source>
</evidence>
<dbReference type="UniPathway" id="UPA00047">
    <property type="reaction ID" value="UER00058"/>
</dbReference>
<keyword evidence="9" id="KW-0028">Amino-acid biosynthesis</keyword>
<comment type="function">
    <text evidence="2">Acts on leucine, isoleucine and valine.</text>
</comment>
<proteinExistence type="inferred from homology"/>
<dbReference type="InterPro" id="IPR043132">
    <property type="entry name" value="BCAT-like_C"/>
</dbReference>
<dbReference type="PIRSF" id="PIRSF006468">
    <property type="entry name" value="BCAT1"/>
    <property type="match status" value="1"/>
</dbReference>
<dbReference type="InterPro" id="IPR033939">
    <property type="entry name" value="BCAT_family"/>
</dbReference>
<dbReference type="AlphaFoldDB" id="A0A1I2DDT6"/>
<keyword evidence="12" id="KW-0100">Branched-chain amino acid biosynthesis</keyword>
<dbReference type="GO" id="GO:0009097">
    <property type="term" value="P:isoleucine biosynthetic process"/>
    <property type="evidence" value="ECO:0007669"/>
    <property type="project" value="UniProtKB-UniPathway"/>
</dbReference>
<evidence type="ECO:0000256" key="1">
    <source>
        <dbReference type="ARBA" id="ARBA00001933"/>
    </source>
</evidence>
<comment type="pathway">
    <text evidence="3">Amino-acid biosynthesis; L-isoleucine biosynthesis; L-isoleucine from 2-oxobutanoate: step 4/4.</text>
</comment>
<evidence type="ECO:0000256" key="4">
    <source>
        <dbReference type="ARBA" id="ARBA00004931"/>
    </source>
</evidence>
<dbReference type="InterPro" id="IPR005786">
    <property type="entry name" value="B_amino_transII"/>
</dbReference>
<dbReference type="PANTHER" id="PTHR11825:SF44">
    <property type="entry name" value="BRANCHED-CHAIN-AMINO-ACID AMINOTRANSFERASE"/>
    <property type="match status" value="1"/>
</dbReference>
<comment type="catalytic activity">
    <reaction evidence="14">
        <text>L-isoleucine + 2-oxoglutarate = (S)-3-methyl-2-oxopentanoate + L-glutamate</text>
        <dbReference type="Rhea" id="RHEA:24801"/>
        <dbReference type="ChEBI" id="CHEBI:16810"/>
        <dbReference type="ChEBI" id="CHEBI:29985"/>
        <dbReference type="ChEBI" id="CHEBI:35146"/>
        <dbReference type="ChEBI" id="CHEBI:58045"/>
        <dbReference type="EC" id="2.6.1.42"/>
    </reaction>
</comment>
<evidence type="ECO:0000256" key="14">
    <source>
        <dbReference type="ARBA" id="ARBA00048798"/>
    </source>
</evidence>
<comment type="pathway">
    <text evidence="5">Amino-acid biosynthesis; L-leucine biosynthesis; L-leucine from 3-methyl-2-oxobutanoate: step 4/4.</text>
</comment>
<dbReference type="GO" id="GO:0004084">
    <property type="term" value="F:branched-chain-amino-acid transaminase activity"/>
    <property type="evidence" value="ECO:0007669"/>
    <property type="project" value="UniProtKB-EC"/>
</dbReference>
<sequence>MSALFFPNFTEIKTETVKDSLNIKTTKAGQSRLAETDFRDLPFGKVFTDHMFVADFEDGEWKNFEILPYGPISMSPAISALHYGQAIFEGMKAYTQPDGSVSVFRADKNFARLNKSAVRMAMATIPEDVFMQGIAALINIDKAWVPSEENYSLYLRPVMFATDPVLGVRPSSSYKFVILANPSAPYYSNPLRVKIETHYTRSDNGGVGAAKTAGNYSRAMLPTVEAQAQGFDQLIWTDAKENKYVEESGAANLMFIIDGKIVTPEVRETILDGVTRDTIILLAKSMGITVEERRVAISEVLEAIENGTLTEAFAVGTAATVTQISEISYEGKNHVLADPATRTVSPAIAKKLNDIRYGVTADEFGWNWIV</sequence>
<dbReference type="InterPro" id="IPR001544">
    <property type="entry name" value="Aminotrans_IV"/>
</dbReference>
<protein>
    <recommendedName>
        <fullName evidence="7">branched-chain-amino-acid transaminase</fullName>
        <ecNumber evidence="7">2.6.1.42</ecNumber>
    </recommendedName>
</protein>
<dbReference type="EMBL" id="FONS01000002">
    <property type="protein sequence ID" value="SFE78629.1"/>
    <property type="molecule type" value="Genomic_DNA"/>
</dbReference>
<dbReference type="EC" id="2.6.1.42" evidence="7"/>
<comment type="similarity">
    <text evidence="6">Belongs to the class-IV pyridoxal-phosphate-dependent aminotransferase family.</text>
</comment>
<evidence type="ECO:0000256" key="7">
    <source>
        <dbReference type="ARBA" id="ARBA00013053"/>
    </source>
</evidence>
<comment type="catalytic activity">
    <reaction evidence="13">
        <text>L-valine + 2-oxoglutarate = 3-methyl-2-oxobutanoate + L-glutamate</text>
        <dbReference type="Rhea" id="RHEA:24813"/>
        <dbReference type="ChEBI" id="CHEBI:11851"/>
        <dbReference type="ChEBI" id="CHEBI:16810"/>
        <dbReference type="ChEBI" id="CHEBI:29985"/>
        <dbReference type="ChEBI" id="CHEBI:57762"/>
        <dbReference type="EC" id="2.6.1.42"/>
    </reaction>
</comment>
<evidence type="ECO:0000256" key="10">
    <source>
        <dbReference type="ARBA" id="ARBA00022679"/>
    </source>
</evidence>
<dbReference type="CDD" id="cd01557">
    <property type="entry name" value="BCAT_beta_family"/>
    <property type="match status" value="1"/>
</dbReference>
<evidence type="ECO:0000256" key="9">
    <source>
        <dbReference type="ARBA" id="ARBA00022605"/>
    </source>
</evidence>
<dbReference type="NCBIfam" id="TIGR01123">
    <property type="entry name" value="ilvE_II"/>
    <property type="match status" value="1"/>
</dbReference>
<evidence type="ECO:0000256" key="12">
    <source>
        <dbReference type="ARBA" id="ARBA00023304"/>
    </source>
</evidence>
<comment type="cofactor">
    <cofactor evidence="1">
        <name>pyridoxal 5'-phosphate</name>
        <dbReference type="ChEBI" id="CHEBI:597326"/>
    </cofactor>
</comment>